<dbReference type="NCBIfam" id="TIGR04281">
    <property type="entry name" value="peripla_PGF_1"/>
    <property type="match status" value="1"/>
</dbReference>
<dbReference type="InterPro" id="IPR002491">
    <property type="entry name" value="ABC_transptr_periplasmic_BD"/>
</dbReference>
<keyword evidence="1" id="KW-0732">Signal</keyword>
<feature type="domain" description="Fe/B12 periplasmic-binding" evidence="4">
    <location>
        <begin position="58"/>
        <end position="313"/>
    </location>
</feature>
<dbReference type="InterPro" id="IPR026469">
    <property type="entry name" value="Peripla_PGF_1"/>
</dbReference>
<keyword evidence="3" id="KW-1133">Transmembrane helix</keyword>
<dbReference type="EMBL" id="FOJA01000001">
    <property type="protein sequence ID" value="SEV90031.1"/>
    <property type="molecule type" value="Genomic_DNA"/>
</dbReference>
<keyword evidence="3" id="KW-0472">Membrane</keyword>
<dbReference type="GO" id="GO:0071281">
    <property type="term" value="P:cellular response to iron ion"/>
    <property type="evidence" value="ECO:0007669"/>
    <property type="project" value="TreeGrafter"/>
</dbReference>
<dbReference type="PROSITE" id="PS50983">
    <property type="entry name" value="FE_B12_PBP"/>
    <property type="match status" value="1"/>
</dbReference>
<dbReference type="GO" id="GO:0030115">
    <property type="term" value="C:S-layer"/>
    <property type="evidence" value="ECO:0007669"/>
    <property type="project" value="UniProtKB-SubCell"/>
</dbReference>
<organism evidence="5 6">
    <name type="scientific">Halobacterium jilantaiense</name>
    <dbReference type="NCBI Taxonomy" id="355548"/>
    <lineage>
        <taxon>Archaea</taxon>
        <taxon>Methanobacteriati</taxon>
        <taxon>Methanobacteriota</taxon>
        <taxon>Stenosarchaea group</taxon>
        <taxon>Halobacteria</taxon>
        <taxon>Halobacteriales</taxon>
        <taxon>Halobacteriaceae</taxon>
        <taxon>Halobacterium</taxon>
    </lineage>
</organism>
<evidence type="ECO:0000313" key="5">
    <source>
        <dbReference type="EMBL" id="SEV90031.1"/>
    </source>
</evidence>
<dbReference type="InterPro" id="IPR054828">
    <property type="entry name" value="Vit_B12_bind_prot"/>
</dbReference>
<gene>
    <name evidence="5" type="ORF">SAMN04487945_0235</name>
</gene>
<accession>A0A1I0MQG9</accession>
<dbReference type="AlphaFoldDB" id="A0A1I0MQG9"/>
<evidence type="ECO:0000259" key="4">
    <source>
        <dbReference type="PROSITE" id="PS50983"/>
    </source>
</evidence>
<evidence type="ECO:0000256" key="3">
    <source>
        <dbReference type="SAM" id="Phobius"/>
    </source>
</evidence>
<evidence type="ECO:0000256" key="1">
    <source>
        <dbReference type="ARBA" id="ARBA00022729"/>
    </source>
</evidence>
<dbReference type="SUPFAM" id="SSF53807">
    <property type="entry name" value="Helical backbone' metal receptor"/>
    <property type="match status" value="1"/>
</dbReference>
<evidence type="ECO:0000313" key="6">
    <source>
        <dbReference type="Proteomes" id="UP000198518"/>
    </source>
</evidence>
<dbReference type="InterPro" id="IPR026371">
    <property type="entry name" value="PGF_CTERM"/>
</dbReference>
<keyword evidence="3" id="KW-0812">Transmembrane</keyword>
<name>A0A1I0MQG9_9EURY</name>
<feature type="transmembrane region" description="Helical" evidence="3">
    <location>
        <begin position="354"/>
        <end position="373"/>
    </location>
</feature>
<reference evidence="5 6" key="1">
    <citation type="submission" date="2016-10" db="EMBL/GenBank/DDBJ databases">
        <authorList>
            <person name="de Groot N.N."/>
        </authorList>
    </citation>
    <scope>NUCLEOTIDE SEQUENCE [LARGE SCALE GENOMIC DNA]</scope>
    <source>
        <strain evidence="5 6">CGMCC 1.5337</strain>
    </source>
</reference>
<dbReference type="PANTHER" id="PTHR30535">
    <property type="entry name" value="VITAMIN B12-BINDING PROTEIN"/>
    <property type="match status" value="1"/>
</dbReference>
<keyword evidence="6" id="KW-1185">Reference proteome</keyword>
<dbReference type="Gene3D" id="3.40.50.1980">
    <property type="entry name" value="Nitrogenase molybdenum iron protein domain"/>
    <property type="match status" value="2"/>
</dbReference>
<dbReference type="PANTHER" id="PTHR30535:SF34">
    <property type="entry name" value="MOLYBDATE-BINDING PROTEIN MOLA"/>
    <property type="match status" value="1"/>
</dbReference>
<dbReference type="OrthoDB" id="214567at2157"/>
<feature type="region of interest" description="Disordered" evidence="2">
    <location>
        <begin position="321"/>
        <end position="353"/>
    </location>
</feature>
<dbReference type="InterPro" id="IPR050902">
    <property type="entry name" value="ABC_Transporter_SBP"/>
</dbReference>
<dbReference type="RefSeq" id="WP_089667322.1">
    <property type="nucleotide sequence ID" value="NZ_FOJA01000001.1"/>
</dbReference>
<dbReference type="Pfam" id="PF01497">
    <property type="entry name" value="Peripla_BP_2"/>
    <property type="match status" value="1"/>
</dbReference>
<dbReference type="NCBIfam" id="NF038402">
    <property type="entry name" value="TroA_like"/>
    <property type="match status" value="1"/>
</dbReference>
<protein>
    <submittedName>
        <fullName evidence="5">Iron complex transport system substrate-binding protein</fullName>
    </submittedName>
</protein>
<dbReference type="Proteomes" id="UP000198518">
    <property type="component" value="Unassembled WGS sequence"/>
</dbReference>
<dbReference type="NCBIfam" id="TIGR04126">
    <property type="entry name" value="PGF_CTERM"/>
    <property type="match status" value="1"/>
</dbReference>
<dbReference type="GO" id="GO:0005886">
    <property type="term" value="C:plasma membrane"/>
    <property type="evidence" value="ECO:0007669"/>
    <property type="project" value="UniProtKB-SubCell"/>
</dbReference>
<dbReference type="STRING" id="355548.SAMN04487945_0235"/>
<proteinExistence type="predicted"/>
<sequence length="375" mass="39032">MRRPAIVLGVVLLVLSATVPAAGAFDAPAAQEDPSCEFPVTMTDASDANVTVDAEPERVVTLNPSAAQTMWELDAREKVVGVSQFAGYLEDAGDREVVTSGSPSQVNAEQVISLEPDLVLAPNTIDNDSVTQLRDAGVTVYRFQFANSLDAVYEKTETIGRLVGACDAAETTVSDMRDRVDTIRQAVDGQERPSVYYALGGGYTAGPSTFIGSMIDTAGGHNIAADGNFSKPYPQPSEEFVAEQDPEHVVVGVPAAQMNADKSELIGADSVVRNTTAYEEGNIVAVNVNHINQPAPRVVEPMTQMAQAFHPDAYAEANTTTTATTAEPTTQTETATTAAATTTDGGDGSSGGSAPGFGVATGVVAVLGAALFARR</sequence>
<evidence type="ECO:0000256" key="2">
    <source>
        <dbReference type="SAM" id="MobiDB-lite"/>
    </source>
</evidence>
<feature type="compositionally biased region" description="Low complexity" evidence="2">
    <location>
        <begin position="321"/>
        <end position="344"/>
    </location>
</feature>